<name>A0AAN9DWA8_CROPI</name>
<keyword evidence="2" id="KW-1185">Reference proteome</keyword>
<evidence type="ECO:0000313" key="1">
    <source>
        <dbReference type="EMBL" id="KAK7236750.1"/>
    </source>
</evidence>
<evidence type="ECO:0000313" key="2">
    <source>
        <dbReference type="Proteomes" id="UP001372338"/>
    </source>
</evidence>
<protein>
    <submittedName>
        <fullName evidence="1">Uncharacterized protein</fullName>
    </submittedName>
</protein>
<organism evidence="1 2">
    <name type="scientific">Crotalaria pallida</name>
    <name type="common">Smooth rattlebox</name>
    <name type="synonym">Crotalaria striata</name>
    <dbReference type="NCBI Taxonomy" id="3830"/>
    <lineage>
        <taxon>Eukaryota</taxon>
        <taxon>Viridiplantae</taxon>
        <taxon>Streptophyta</taxon>
        <taxon>Embryophyta</taxon>
        <taxon>Tracheophyta</taxon>
        <taxon>Spermatophyta</taxon>
        <taxon>Magnoliopsida</taxon>
        <taxon>eudicotyledons</taxon>
        <taxon>Gunneridae</taxon>
        <taxon>Pentapetalae</taxon>
        <taxon>rosids</taxon>
        <taxon>fabids</taxon>
        <taxon>Fabales</taxon>
        <taxon>Fabaceae</taxon>
        <taxon>Papilionoideae</taxon>
        <taxon>50 kb inversion clade</taxon>
        <taxon>genistoids sensu lato</taxon>
        <taxon>core genistoids</taxon>
        <taxon>Crotalarieae</taxon>
        <taxon>Crotalaria</taxon>
    </lineage>
</organism>
<dbReference type="Proteomes" id="UP001372338">
    <property type="component" value="Unassembled WGS sequence"/>
</dbReference>
<gene>
    <name evidence="1" type="ORF">RIF29_45315</name>
</gene>
<proteinExistence type="predicted"/>
<reference evidence="1 2" key="1">
    <citation type="submission" date="2024-01" db="EMBL/GenBank/DDBJ databases">
        <title>The genomes of 5 underutilized Papilionoideae crops provide insights into root nodulation and disease resistanc.</title>
        <authorList>
            <person name="Yuan L."/>
        </authorList>
    </citation>
    <scope>NUCLEOTIDE SEQUENCE [LARGE SCALE GENOMIC DNA]</scope>
    <source>
        <strain evidence="1">ZHUSHIDOU_FW_LH</strain>
        <tissue evidence="1">Leaf</tissue>
    </source>
</reference>
<accession>A0AAN9DWA8</accession>
<comment type="caution">
    <text evidence="1">The sequence shown here is derived from an EMBL/GenBank/DDBJ whole genome shotgun (WGS) entry which is preliminary data.</text>
</comment>
<dbReference type="EMBL" id="JAYWIO010000033">
    <property type="protein sequence ID" value="KAK7236750.1"/>
    <property type="molecule type" value="Genomic_DNA"/>
</dbReference>
<dbReference type="AlphaFoldDB" id="A0AAN9DWA8"/>
<sequence length="176" mass="19115">MGGGAWPFLVGGAICLVNSVNERDLSLLTSYVEIIAIVGLQRGIPSKRESSARVDYVPALCTHRPSLLPIEWSGEVFGLRRRGRFAAGDVAEGTPAWVSPIVAPLLWPRARHRAGRMLASRSAYGVHRSARPFCRRCAPGLNWPGRASGAVTLKKLECSKQAYALDTLAWDNTTGF</sequence>